<feature type="region of interest" description="Disordered" evidence="5">
    <location>
        <begin position="89"/>
        <end position="126"/>
    </location>
</feature>
<feature type="domain" description="Glycosyltransferase 61 catalytic" evidence="7">
    <location>
        <begin position="390"/>
        <end position="502"/>
    </location>
</feature>
<keyword evidence="9" id="KW-1185">Reference proteome</keyword>
<dbReference type="EMBL" id="JAATIQ010000132">
    <property type="protein sequence ID" value="KAF4378661.1"/>
    <property type="molecule type" value="Genomic_DNA"/>
</dbReference>
<proteinExistence type="predicted"/>
<keyword evidence="4" id="KW-0325">Glycoprotein</keyword>
<accession>A0A7J6G6N6</accession>
<dbReference type="Proteomes" id="UP000583929">
    <property type="component" value="Unassembled WGS sequence"/>
</dbReference>
<evidence type="ECO:0000256" key="3">
    <source>
        <dbReference type="ARBA" id="ARBA00022679"/>
    </source>
</evidence>
<keyword evidence="6" id="KW-1133">Transmembrane helix</keyword>
<organism evidence="8 9">
    <name type="scientific">Cannabis sativa</name>
    <name type="common">Hemp</name>
    <name type="synonym">Marijuana</name>
    <dbReference type="NCBI Taxonomy" id="3483"/>
    <lineage>
        <taxon>Eukaryota</taxon>
        <taxon>Viridiplantae</taxon>
        <taxon>Streptophyta</taxon>
        <taxon>Embryophyta</taxon>
        <taxon>Tracheophyta</taxon>
        <taxon>Spermatophyta</taxon>
        <taxon>Magnoliopsida</taxon>
        <taxon>eudicotyledons</taxon>
        <taxon>Gunneridae</taxon>
        <taxon>Pentapetalae</taxon>
        <taxon>rosids</taxon>
        <taxon>fabids</taxon>
        <taxon>Rosales</taxon>
        <taxon>Cannabaceae</taxon>
        <taxon>Cannabis</taxon>
    </lineage>
</organism>
<feature type="compositionally biased region" description="Basic and acidic residues" evidence="5">
    <location>
        <begin position="89"/>
        <end position="102"/>
    </location>
</feature>
<dbReference type="InterPro" id="IPR007657">
    <property type="entry name" value="Glycosyltransferase_61"/>
</dbReference>
<feature type="transmembrane region" description="Helical" evidence="6">
    <location>
        <begin position="21"/>
        <end position="43"/>
    </location>
</feature>
<evidence type="ECO:0000256" key="1">
    <source>
        <dbReference type="ARBA" id="ARBA00004323"/>
    </source>
</evidence>
<feature type="compositionally biased region" description="Low complexity" evidence="5">
    <location>
        <begin position="112"/>
        <end position="123"/>
    </location>
</feature>
<dbReference type="GO" id="GO:0000139">
    <property type="term" value="C:Golgi membrane"/>
    <property type="evidence" value="ECO:0007669"/>
    <property type="project" value="UniProtKB-SubCell"/>
</dbReference>
<evidence type="ECO:0000313" key="8">
    <source>
        <dbReference type="EMBL" id="KAF4378661.1"/>
    </source>
</evidence>
<evidence type="ECO:0000256" key="5">
    <source>
        <dbReference type="SAM" id="MobiDB-lite"/>
    </source>
</evidence>
<sequence length="596" mass="67618">MMYDYILARSFSRHEQKRLRYGAIICCFILVILFFCSFFQPYLGVPLPAAYINISNNFFFVNLQVSMGSVSVNKMLSIKAFTNSSDHQNVKSMHEIKTDHHQPSINSSHHPQTNNSTSQNLNQYDSKNASTNITHDLRDANALEKNINSSKDSTNNIITQHHEDMGTIITKNGSTTLIKATNSTISAVREVMITKKTQPTIICNPEKSRSEYCELETDVGIVGKTYSVFFVKPSSQVAETDTNINSTSSLWSVRPYARKDDATAMGSVKKWSISAVENKEDVPECTIQHSVPALLFSLGGYVGNNFHEFTDVVIPLFITSRKFNGEVQFLVSDKRLYFIEKYKKVLRALSNYDVIDINEVESSQQVHCFPSAIIGLIRHEKEMRIDPERHTYSMKDFRDFLRETYSLKKEKAIQIINDNNNSSSLQKRPRLLLVTRRRTRAFTNEGDILKTAKSLGYEVIVAEAISNLQKFAELVNSCDVLMGVHGAGLTNIVFLPENAVFIQILPIGGFEWIATNDFGVPAKTMNLKYLEYKIKNEESTLIKDYPLEHAVFTDPFSIGKQGWNAFKSIYLERQSVNLDVNRFKATLVEALHLLRA</sequence>
<evidence type="ECO:0000256" key="6">
    <source>
        <dbReference type="SAM" id="Phobius"/>
    </source>
</evidence>
<dbReference type="PANTHER" id="PTHR20961:SF5">
    <property type="entry name" value="GLYCOSYLTRANSFERASE-RELATED"/>
    <property type="match status" value="1"/>
</dbReference>
<keyword evidence="2" id="KW-0328">Glycosyltransferase</keyword>
<keyword evidence="6" id="KW-0812">Transmembrane</keyword>
<evidence type="ECO:0000313" key="9">
    <source>
        <dbReference type="Proteomes" id="UP000583929"/>
    </source>
</evidence>
<reference evidence="8 9" key="1">
    <citation type="journal article" date="2020" name="bioRxiv">
        <title>Sequence and annotation of 42 cannabis genomes reveals extensive copy number variation in cannabinoid synthesis and pathogen resistance genes.</title>
        <authorList>
            <person name="Mckernan K.J."/>
            <person name="Helbert Y."/>
            <person name="Kane L.T."/>
            <person name="Ebling H."/>
            <person name="Zhang L."/>
            <person name="Liu B."/>
            <person name="Eaton Z."/>
            <person name="Mclaughlin S."/>
            <person name="Kingan S."/>
            <person name="Baybayan P."/>
            <person name="Concepcion G."/>
            <person name="Jordan M."/>
            <person name="Riva A."/>
            <person name="Barbazuk W."/>
            <person name="Harkins T."/>
        </authorList>
    </citation>
    <scope>NUCLEOTIDE SEQUENCE [LARGE SCALE GENOMIC DNA]</scope>
    <source>
        <strain evidence="9">cv. Jamaican Lion 4</strain>
        <tissue evidence="8">Leaf</tissue>
    </source>
</reference>
<keyword evidence="6" id="KW-0472">Membrane</keyword>
<dbReference type="GO" id="GO:0016763">
    <property type="term" value="F:pentosyltransferase activity"/>
    <property type="evidence" value="ECO:0007669"/>
    <property type="project" value="UniProtKB-ARBA"/>
</dbReference>
<comment type="subcellular location">
    <subcellularLocation>
        <location evidence="1">Golgi apparatus membrane</location>
        <topology evidence="1">Single-pass type II membrane protein</topology>
    </subcellularLocation>
</comment>
<evidence type="ECO:0000256" key="4">
    <source>
        <dbReference type="ARBA" id="ARBA00023180"/>
    </source>
</evidence>
<dbReference type="InterPro" id="IPR049625">
    <property type="entry name" value="Glyco_transf_61_cat"/>
</dbReference>
<dbReference type="PANTHER" id="PTHR20961">
    <property type="entry name" value="GLYCOSYLTRANSFERASE"/>
    <property type="match status" value="1"/>
</dbReference>
<dbReference type="Pfam" id="PF04577">
    <property type="entry name" value="Glyco_transf_61"/>
    <property type="match status" value="1"/>
</dbReference>
<dbReference type="AlphaFoldDB" id="A0A7J6G6N6"/>
<gene>
    <name evidence="8" type="ORF">G4B88_021435</name>
</gene>
<comment type="caution">
    <text evidence="8">The sequence shown here is derived from an EMBL/GenBank/DDBJ whole genome shotgun (WGS) entry which is preliminary data.</text>
</comment>
<protein>
    <recommendedName>
        <fullName evidence="7">Glycosyltransferase 61 catalytic domain-containing protein</fullName>
    </recommendedName>
</protein>
<keyword evidence="3" id="KW-0808">Transferase</keyword>
<evidence type="ECO:0000256" key="2">
    <source>
        <dbReference type="ARBA" id="ARBA00022676"/>
    </source>
</evidence>
<name>A0A7J6G6N6_CANSA</name>
<evidence type="ECO:0000259" key="7">
    <source>
        <dbReference type="Pfam" id="PF04577"/>
    </source>
</evidence>